<dbReference type="Pfam" id="PF01504">
    <property type="entry name" value="PIP5K"/>
    <property type="match status" value="1"/>
</dbReference>
<dbReference type="InterPro" id="IPR023610">
    <property type="entry name" value="PInositol-4/5-P-5/4-kinase"/>
</dbReference>
<dbReference type="GO" id="GO:0016020">
    <property type="term" value="C:membrane"/>
    <property type="evidence" value="ECO:0007669"/>
    <property type="project" value="UniProtKB-ARBA"/>
</dbReference>
<proteinExistence type="predicted"/>
<protein>
    <recommendedName>
        <fullName evidence="1">1-phosphatidylinositol-4-phosphate 5-kinase</fullName>
        <ecNumber evidence="1">2.7.1.68</ecNumber>
    </recommendedName>
</protein>
<dbReference type="Pfam" id="PF02493">
    <property type="entry name" value="MORN"/>
    <property type="match status" value="7"/>
</dbReference>
<dbReference type="SMART" id="SM00698">
    <property type="entry name" value="MORN"/>
    <property type="match status" value="7"/>
</dbReference>
<reference evidence="4" key="1">
    <citation type="submission" date="2015-12" db="EMBL/GenBank/DDBJ databases">
        <title>Update maize B73 reference genome by single molecule sequencing technologies.</title>
        <authorList>
            <consortium name="Maize Genome Sequencing Project"/>
            <person name="Ware D."/>
        </authorList>
    </citation>
    <scope>NUCLEOTIDE SEQUENCE [LARGE SCALE GENOMIC DNA]</scope>
    <source>
        <tissue evidence="4">Seedling</tissue>
    </source>
</reference>
<dbReference type="EC" id="2.7.1.68" evidence="1"/>
<keyword evidence="3" id="KW-0808">Transferase</keyword>
<keyword evidence="2" id="KW-0677">Repeat</keyword>
<dbReference type="SUPFAM" id="SSF56104">
    <property type="entry name" value="SAICAR synthase-like"/>
    <property type="match status" value="1"/>
</dbReference>
<dbReference type="PROSITE" id="PS51455">
    <property type="entry name" value="PIPK"/>
    <property type="match status" value="1"/>
</dbReference>
<evidence type="ECO:0000256" key="3">
    <source>
        <dbReference type="PROSITE-ProRule" id="PRU00781"/>
    </source>
</evidence>
<dbReference type="SMART" id="SM00330">
    <property type="entry name" value="PIPKc"/>
    <property type="match status" value="1"/>
</dbReference>
<evidence type="ECO:0000313" key="4">
    <source>
        <dbReference type="EMBL" id="ONM08398.1"/>
    </source>
</evidence>
<keyword evidence="3" id="KW-0067">ATP-binding</keyword>
<dbReference type="EMBL" id="CM007647">
    <property type="protein sequence ID" value="ONM08398.1"/>
    <property type="molecule type" value="Genomic_DNA"/>
</dbReference>
<dbReference type="InterPro" id="IPR002498">
    <property type="entry name" value="PInositol-4-P-4/5-kinase_core"/>
</dbReference>
<dbReference type="Gene3D" id="2.20.110.10">
    <property type="entry name" value="Histone H3 K4-specific methyltransferase SET7/9 N-terminal domain"/>
    <property type="match status" value="3"/>
</dbReference>
<dbReference type="SUPFAM" id="SSF82185">
    <property type="entry name" value="Histone H3 K4-specific methyltransferase SET7/9 N-terminal domain"/>
    <property type="match status" value="1"/>
</dbReference>
<dbReference type="FunFam" id="2.20.110.10:FF:000002">
    <property type="entry name" value="Phosphatidylinositol 4-phosphate 5-kinase 8"/>
    <property type="match status" value="1"/>
</dbReference>
<name>A0A1D6L1J3_MAIZE</name>
<accession>A0A1D6L1J3</accession>
<evidence type="ECO:0000256" key="2">
    <source>
        <dbReference type="ARBA" id="ARBA00022737"/>
    </source>
</evidence>
<evidence type="ECO:0000256" key="1">
    <source>
        <dbReference type="ARBA" id="ARBA00012172"/>
    </source>
</evidence>
<keyword evidence="3 4" id="KW-0418">Kinase</keyword>
<dbReference type="GO" id="GO:0016308">
    <property type="term" value="F:1-phosphatidylinositol-4-phosphate 5-kinase activity"/>
    <property type="evidence" value="ECO:0007669"/>
    <property type="project" value="UniProtKB-EC"/>
</dbReference>
<organism evidence="4">
    <name type="scientific">Zea mays</name>
    <name type="common">Maize</name>
    <dbReference type="NCBI Taxonomy" id="4577"/>
    <lineage>
        <taxon>Eukaryota</taxon>
        <taxon>Viridiplantae</taxon>
        <taxon>Streptophyta</taxon>
        <taxon>Embryophyta</taxon>
        <taxon>Tracheophyta</taxon>
        <taxon>Spermatophyta</taxon>
        <taxon>Magnoliopsida</taxon>
        <taxon>Liliopsida</taxon>
        <taxon>Poales</taxon>
        <taxon>Poaceae</taxon>
        <taxon>PACMAD clade</taxon>
        <taxon>Panicoideae</taxon>
        <taxon>Andropogonodae</taxon>
        <taxon>Andropogoneae</taxon>
        <taxon>Tripsacinae</taxon>
        <taxon>Zea</taxon>
    </lineage>
</organism>
<keyword evidence="3" id="KW-0547">Nucleotide-binding</keyword>
<dbReference type="PANTHER" id="PTHR23086:SF114">
    <property type="entry name" value="PHOSPHATIDYLINOSITOL 4-PHOSPHATE 5-KINASE 3"/>
    <property type="match status" value="1"/>
</dbReference>
<dbReference type="GO" id="GO:0046488">
    <property type="term" value="P:phosphatidylinositol metabolic process"/>
    <property type="evidence" value="ECO:0007669"/>
    <property type="project" value="UniProtKB-UniRule"/>
</dbReference>
<dbReference type="InterPro" id="IPR003409">
    <property type="entry name" value="MORN"/>
</dbReference>
<dbReference type="PANTHER" id="PTHR23086">
    <property type="entry name" value="PHOSPHATIDYLINOSITOL-4-PHOSPHATE 5-KINASE"/>
    <property type="match status" value="1"/>
</dbReference>
<dbReference type="Gene3D" id="3.30.800.10">
    <property type="entry name" value="Phosphatidylinositol Phosphate Kinase II Beta"/>
    <property type="match status" value="1"/>
</dbReference>
<dbReference type="AlphaFoldDB" id="A0A1D6L1J3"/>
<dbReference type="InterPro" id="IPR027484">
    <property type="entry name" value="PInositol-4-P-5-kinase_N"/>
</dbReference>
<sequence>MRRVAPAMTAASSAAGGEETAVVEKTLLNGDVYRGGSPHGKGRYVWADGCMYEGNWRRGKASGKGRFSWPSGATFEGQFRRGRIDGQGVFVGPDGATYRGAWVADRRHGLGNKTYANGDCYEGQWRRNLQDGHGRYVWANGNQYIGEWRAGVLSGRGALICANGSRYDGVWENGVPKGSGVFTWPTGGSWPGSSVDLPAMSATFFAPPGAVAVSRRSSVEGVGDKATPRICIWESEGEAGDITCDIVDALEASMPMLFKEAAAIAGGATYMRSASGVPRWASAVATTPQSKRPGRTISKRHKNYELMLQLQLGIMHSVGKSSAVPMRELEQGDFDPRENALSWTEFPPEGSKATLPHSTGYFCWKDYCPMVFRHLRKLFAVDTGDYMLSICGNDPLRELSSPGKSGSFFYLTQDDQFMIKTVKKSEVKVAFLFSIDVNMLIICTKLYTYFEVLRIVASYLISFSLLKLDCGIGIRLRRWFFFLSSSMLPCLVMCRSTHVKKVLLKYQVQLVAKKKPVSPAFAEGLISCYFVAVAAT</sequence>
<gene>
    <name evidence="4" type="ORF">ZEAMMB73_Zm00001d033670</name>
</gene>
<dbReference type="ExpressionAtlas" id="A0A1D6L1J3">
    <property type="expression patterns" value="baseline and differential"/>
</dbReference>
<dbReference type="GO" id="GO:0005524">
    <property type="term" value="F:ATP binding"/>
    <property type="evidence" value="ECO:0007669"/>
    <property type="project" value="UniProtKB-UniRule"/>
</dbReference>